<dbReference type="Pfam" id="PF00593">
    <property type="entry name" value="TonB_dep_Rec_b-barrel"/>
    <property type="match status" value="1"/>
</dbReference>
<evidence type="ECO:0000256" key="7">
    <source>
        <dbReference type="ARBA" id="ARBA00023237"/>
    </source>
</evidence>
<evidence type="ECO:0000256" key="3">
    <source>
        <dbReference type="ARBA" id="ARBA00022452"/>
    </source>
</evidence>
<protein>
    <submittedName>
        <fullName evidence="13">Fe(3+) dicitrate transport protein</fullName>
    </submittedName>
</protein>
<dbReference type="InterPro" id="IPR037066">
    <property type="entry name" value="Plug_dom_sf"/>
</dbReference>
<evidence type="ECO:0000259" key="12">
    <source>
        <dbReference type="Pfam" id="PF07715"/>
    </source>
</evidence>
<accession>A0A1H8Z0G0</accession>
<dbReference type="Gene3D" id="2.40.170.20">
    <property type="entry name" value="TonB-dependent receptor, beta-barrel domain"/>
    <property type="match status" value="1"/>
</dbReference>
<evidence type="ECO:0000256" key="10">
    <source>
        <dbReference type="SAM" id="Phobius"/>
    </source>
</evidence>
<dbReference type="InterPro" id="IPR012910">
    <property type="entry name" value="Plug_dom"/>
</dbReference>
<dbReference type="AlphaFoldDB" id="A0A1H8Z0G0"/>
<gene>
    <name evidence="13" type="ORF">SAMN05444359_101117</name>
</gene>
<dbReference type="Proteomes" id="UP000199021">
    <property type="component" value="Unassembled WGS sequence"/>
</dbReference>
<proteinExistence type="inferred from homology"/>
<keyword evidence="10" id="KW-1133">Transmembrane helix</keyword>
<keyword evidence="4 8" id="KW-0812">Transmembrane</keyword>
<reference evidence="14" key="1">
    <citation type="submission" date="2016-10" db="EMBL/GenBank/DDBJ databases">
        <authorList>
            <person name="Varghese N."/>
            <person name="Submissions S."/>
        </authorList>
    </citation>
    <scope>NUCLEOTIDE SEQUENCE [LARGE SCALE GENOMIC DNA]</scope>
    <source>
        <strain evidence="14">DSM 24740</strain>
    </source>
</reference>
<dbReference type="SUPFAM" id="SSF56935">
    <property type="entry name" value="Porins"/>
    <property type="match status" value="1"/>
</dbReference>
<evidence type="ECO:0000256" key="8">
    <source>
        <dbReference type="PROSITE-ProRule" id="PRU01360"/>
    </source>
</evidence>
<dbReference type="GO" id="GO:0033214">
    <property type="term" value="P:siderophore-iron import into cell"/>
    <property type="evidence" value="ECO:0007669"/>
    <property type="project" value="TreeGrafter"/>
</dbReference>
<sequence>MDCDNKYDSSDSMIIGTRLRLLPYYHYYLTIILTLLCTCVSAQNVLKLSLVNQESKAPLAAVEVFAEETGQVYESNRKGTLSISSESPTLTLTILAIGFNSRQEVVSLNAPIVEQTIFLRPLQQDLTAVTVIAETEKRAAMTRLRAVEGTAIYAGKKTEVVRLEALTANKATNLARQIYGQVSGLNIYESDDAGLQLSIGGRGLDPNRSASFNTRQNGYDISADVLGYPESYYSPPAEALTEVQVVRGAASLQYGTQFGGLVNFIFREPDPRKKLSFTSRQTIGSNALFTSFNSLSGTVGKVGYYGYFNYKRGDGFRPNSGFNSRNAYLHLDYEVAENSRISLEYTYLDYLAQQAGGLTDAQFYTDPRQSNRTRNWFEVDWQLFNLRWEHRLSDRTNISLNIFGLDAARRAVGFRTNRVSQVDDLSAPRDLIVGEFNNWGAEGRVLHRYQIGERNAVFLLGAKYYKADNTAFQGPGTNGADADFSLAGREFPNYPNQSSFIFPNRNLALFGEHIFYLNDKLSFTPGARFEYIRTESSGTFRRIDFDLAGNPIRDEELPDNRTFERNIFLLGLGLSYRSSEQLEFFANISQNYRSVTFNDIRTVNPSFSVDPDIRDENGYTADAGLRGTLGQVSYTANLFGLRYNDRLGEVLIPEVSIRADGTEVRTGRIIRQRGNIGAAFIYGLESLLEWKALDNKTAGGRPYTLSLFANTSITRSTYTSSEIAGVEGNEVEFIPLLNLKTGLRFGYGNLLGSLQYSYLSEQFTDASNAPQDRADNQSGIVGSIPAYGIMDLSLSYRWKKLSLETGITNLLDEVYFTRRATGYPGPGIIPSAPRALYLTVGVAL</sequence>
<name>A0A1H8Z0G0_9BACT</name>
<dbReference type="PROSITE" id="PS52016">
    <property type="entry name" value="TONB_DEPENDENT_REC_3"/>
    <property type="match status" value="1"/>
</dbReference>
<evidence type="ECO:0000313" key="13">
    <source>
        <dbReference type="EMBL" id="SEP57910.1"/>
    </source>
</evidence>
<dbReference type="STRING" id="478744.SAMN05444359_101117"/>
<keyword evidence="6 8" id="KW-0472">Membrane</keyword>
<feature type="domain" description="TonB-dependent receptor plug" evidence="12">
    <location>
        <begin position="157"/>
        <end position="257"/>
    </location>
</feature>
<dbReference type="InterPro" id="IPR000531">
    <property type="entry name" value="Beta-barrel_TonB"/>
</dbReference>
<dbReference type="Gene3D" id="2.170.130.10">
    <property type="entry name" value="TonB-dependent receptor, plug domain"/>
    <property type="match status" value="1"/>
</dbReference>
<keyword evidence="5 9" id="KW-0798">TonB box</keyword>
<organism evidence="13 14">
    <name type="scientific">Neolewinella agarilytica</name>
    <dbReference type="NCBI Taxonomy" id="478744"/>
    <lineage>
        <taxon>Bacteria</taxon>
        <taxon>Pseudomonadati</taxon>
        <taxon>Bacteroidota</taxon>
        <taxon>Saprospiria</taxon>
        <taxon>Saprospirales</taxon>
        <taxon>Lewinellaceae</taxon>
        <taxon>Neolewinella</taxon>
    </lineage>
</organism>
<dbReference type="InterPro" id="IPR039426">
    <property type="entry name" value="TonB-dep_rcpt-like"/>
</dbReference>
<comment type="subcellular location">
    <subcellularLocation>
        <location evidence="1 8">Cell outer membrane</location>
        <topology evidence="1 8">Multi-pass membrane protein</topology>
    </subcellularLocation>
</comment>
<comment type="similarity">
    <text evidence="8 9">Belongs to the TonB-dependent receptor family.</text>
</comment>
<evidence type="ECO:0000259" key="11">
    <source>
        <dbReference type="Pfam" id="PF00593"/>
    </source>
</evidence>
<keyword evidence="2 8" id="KW-0813">Transport</keyword>
<dbReference type="Pfam" id="PF07715">
    <property type="entry name" value="Plug"/>
    <property type="match status" value="1"/>
</dbReference>
<evidence type="ECO:0000256" key="6">
    <source>
        <dbReference type="ARBA" id="ARBA00023136"/>
    </source>
</evidence>
<feature type="domain" description="TonB-dependent receptor-like beta-barrel" evidence="11">
    <location>
        <begin position="335"/>
        <end position="810"/>
    </location>
</feature>
<dbReference type="EMBL" id="FOFB01000001">
    <property type="protein sequence ID" value="SEP57910.1"/>
    <property type="molecule type" value="Genomic_DNA"/>
</dbReference>
<dbReference type="PANTHER" id="PTHR30442">
    <property type="entry name" value="IRON III DICITRATE TRANSPORT PROTEIN FECA"/>
    <property type="match status" value="1"/>
</dbReference>
<evidence type="ECO:0000256" key="4">
    <source>
        <dbReference type="ARBA" id="ARBA00022692"/>
    </source>
</evidence>
<feature type="transmembrane region" description="Helical" evidence="10">
    <location>
        <begin position="25"/>
        <end position="46"/>
    </location>
</feature>
<evidence type="ECO:0000256" key="5">
    <source>
        <dbReference type="ARBA" id="ARBA00023077"/>
    </source>
</evidence>
<evidence type="ECO:0000256" key="9">
    <source>
        <dbReference type="RuleBase" id="RU003357"/>
    </source>
</evidence>
<dbReference type="InParanoid" id="A0A1H8Z0G0"/>
<keyword evidence="14" id="KW-1185">Reference proteome</keyword>
<dbReference type="GO" id="GO:0009279">
    <property type="term" value="C:cell outer membrane"/>
    <property type="evidence" value="ECO:0007669"/>
    <property type="project" value="UniProtKB-SubCell"/>
</dbReference>
<evidence type="ECO:0000256" key="2">
    <source>
        <dbReference type="ARBA" id="ARBA00022448"/>
    </source>
</evidence>
<keyword evidence="3 8" id="KW-1134">Transmembrane beta strand</keyword>
<keyword evidence="7 8" id="KW-0998">Cell outer membrane</keyword>
<evidence type="ECO:0000313" key="14">
    <source>
        <dbReference type="Proteomes" id="UP000199021"/>
    </source>
</evidence>
<dbReference type="PANTHER" id="PTHR30442:SF0">
    <property type="entry name" value="FE(3+) DICITRATE TRANSPORT PROTEIN FECA"/>
    <property type="match status" value="1"/>
</dbReference>
<dbReference type="InterPro" id="IPR036942">
    <property type="entry name" value="Beta-barrel_TonB_sf"/>
</dbReference>
<evidence type="ECO:0000256" key="1">
    <source>
        <dbReference type="ARBA" id="ARBA00004571"/>
    </source>
</evidence>